<evidence type="ECO:0000256" key="9">
    <source>
        <dbReference type="SAM" id="MobiDB-lite"/>
    </source>
</evidence>
<dbReference type="GO" id="GO:0009926">
    <property type="term" value="P:auxin polar transport"/>
    <property type="evidence" value="ECO:0007669"/>
    <property type="project" value="TreeGrafter"/>
</dbReference>
<evidence type="ECO:0000256" key="3">
    <source>
        <dbReference type="ARBA" id="ARBA00022448"/>
    </source>
</evidence>
<accession>A0AAN9T265</accession>
<feature type="transmembrane region" description="Helical" evidence="8">
    <location>
        <begin position="411"/>
        <end position="430"/>
    </location>
</feature>
<feature type="transmembrane region" description="Helical" evidence="8">
    <location>
        <begin position="442"/>
        <end position="459"/>
    </location>
</feature>
<keyword evidence="4 8" id="KW-0812">Transmembrane</keyword>
<feature type="transmembrane region" description="Helical" evidence="8">
    <location>
        <begin position="132"/>
        <end position="152"/>
    </location>
</feature>
<feature type="transmembrane region" description="Helical" evidence="8">
    <location>
        <begin position="382"/>
        <end position="399"/>
    </location>
</feature>
<dbReference type="AlphaFoldDB" id="A0AAN9T265"/>
<evidence type="ECO:0000256" key="5">
    <source>
        <dbReference type="ARBA" id="ARBA00022989"/>
    </source>
</evidence>
<evidence type="ECO:0000256" key="6">
    <source>
        <dbReference type="ARBA" id="ARBA00023136"/>
    </source>
</evidence>
<evidence type="ECO:0000256" key="7">
    <source>
        <dbReference type="ARBA" id="ARBA00023294"/>
    </source>
</evidence>
<comment type="function">
    <text evidence="8">May act as a component of the auxin efflux carrier.</text>
</comment>
<dbReference type="GO" id="GO:0009734">
    <property type="term" value="P:auxin-activated signaling pathway"/>
    <property type="evidence" value="ECO:0007669"/>
    <property type="project" value="UniProtKB-UniRule"/>
</dbReference>
<dbReference type="InterPro" id="IPR014024">
    <property type="entry name" value="Auxin_eff_plant"/>
</dbReference>
<evidence type="ECO:0000256" key="1">
    <source>
        <dbReference type="ARBA" id="ARBA00004141"/>
    </source>
</evidence>
<feature type="transmembrane region" description="Helical" evidence="8">
    <location>
        <begin position="499"/>
        <end position="521"/>
    </location>
</feature>
<keyword evidence="6 8" id="KW-0472">Membrane</keyword>
<feature type="transmembrane region" description="Helical" evidence="8">
    <location>
        <begin position="471"/>
        <end position="493"/>
    </location>
</feature>
<evidence type="ECO:0000256" key="2">
    <source>
        <dbReference type="ARBA" id="ARBA00009177"/>
    </source>
</evidence>
<comment type="similarity">
    <text evidence="2 8">Belongs to the auxin efflux carrier (TC 2.A.69.1) family.</text>
</comment>
<dbReference type="NCBIfam" id="TIGR00946">
    <property type="entry name" value="2a69"/>
    <property type="match status" value="1"/>
</dbReference>
<protein>
    <recommendedName>
        <fullName evidence="8">Auxin efflux carrier component</fullName>
    </recommendedName>
</protein>
<dbReference type="Pfam" id="PF03547">
    <property type="entry name" value="Mem_trans"/>
    <property type="match status" value="1"/>
</dbReference>
<feature type="transmembrane region" description="Helical" evidence="8">
    <location>
        <begin position="6"/>
        <end position="28"/>
    </location>
</feature>
<keyword evidence="3 8" id="KW-0813">Transport</keyword>
<feature type="transmembrane region" description="Helical" evidence="8">
    <location>
        <begin position="101"/>
        <end position="120"/>
    </location>
</feature>
<reference evidence="10 11" key="1">
    <citation type="submission" date="2024-01" db="EMBL/GenBank/DDBJ databases">
        <title>The genomes of 5 underutilized Papilionoideae crops provide insights into root nodulation and disease resistanc.</title>
        <authorList>
            <person name="Jiang F."/>
        </authorList>
    </citation>
    <scope>NUCLEOTIDE SEQUENCE [LARGE SCALE GENOMIC DNA]</scope>
    <source>
        <strain evidence="10">DUOXIRENSHENG_FW03</strain>
        <tissue evidence="10">Leaves</tissue>
    </source>
</reference>
<keyword evidence="7 8" id="KW-0927">Auxin signaling pathway</keyword>
<dbReference type="PANTHER" id="PTHR31752:SF4">
    <property type="entry name" value="AUXIN EFFLUX CARRIER COMPONENT 2"/>
    <property type="match status" value="1"/>
</dbReference>
<comment type="caution">
    <text evidence="10">The sequence shown here is derived from an EMBL/GenBank/DDBJ whole genome shotgun (WGS) entry which is preliminary data.</text>
</comment>
<evidence type="ECO:0000313" key="11">
    <source>
        <dbReference type="Proteomes" id="UP001386955"/>
    </source>
</evidence>
<evidence type="ECO:0000256" key="4">
    <source>
        <dbReference type="ARBA" id="ARBA00022692"/>
    </source>
</evidence>
<proteinExistence type="inferred from homology"/>
<feature type="region of interest" description="Disordered" evidence="9">
    <location>
        <begin position="278"/>
        <end position="298"/>
    </location>
</feature>
<feature type="transmembrane region" description="Helical" evidence="8">
    <location>
        <begin position="40"/>
        <end position="59"/>
    </location>
</feature>
<feature type="compositionally biased region" description="Low complexity" evidence="9">
    <location>
        <begin position="289"/>
        <end position="298"/>
    </location>
</feature>
<dbReference type="PANTHER" id="PTHR31752">
    <property type="entry name" value="AUXIN EFFLUX CARRIER COMPONENT 1B-RELATED"/>
    <property type="match status" value="1"/>
</dbReference>
<keyword evidence="5 8" id="KW-1133">Transmembrane helix</keyword>
<keyword evidence="11" id="KW-1185">Reference proteome</keyword>
<dbReference type="Proteomes" id="UP001386955">
    <property type="component" value="Unassembled WGS sequence"/>
</dbReference>
<sequence length="525" mass="57965">MINGRDIYDVVAALVPLYVAMILAYGSVRWWKIFTPEQCSGIRSFVSVFAVPLLSFRFIADNNPYTMNYKFLAADSLQKLVVLVALFLWNTCTKWPSINWAITLFSLTTMPNTLIMGIPLLEAMYGNWTSNLMVQIVVFQSVIWNNVLLILFEYRGAMLLMQEQFPQTSGNIVSLRVDSSVSSLNCRDPLEVETEIGENGELHVLVRSMSRNSTSAASVLHKSYSTTTRETYLFPLSKGPSAHFDFGFSRSKSDGHCVSNNTLDSSQTFQNLMFLGSNSNKSQRNNDVGGASAGSSGSIRPVGSTGIVGSSRIVDFLDDSAATLHGVQEMEEGMEGPVMGIQRERSVEEEGNKKLQKPLAGVMIKLILVMVWRNLIRNPNTYASLIGLVWALLCFRWNIEMPEIVKGSIRIISNTGLGMAMFSLGLFMSLQPKIITCGIPRVILAMVIKFLLGPTLIIATSEMMRLKGTLLSVAIVQAALPQGIVPFVFANQYNNHADILSTAVTFGILVALPVTIIYYVVLEMI</sequence>
<dbReference type="InterPro" id="IPR051107">
    <property type="entry name" value="Auxin_Efflux_Carrier"/>
</dbReference>
<name>A0AAN9T265_PSOTE</name>
<evidence type="ECO:0000313" key="10">
    <source>
        <dbReference type="EMBL" id="KAK7411955.1"/>
    </source>
</evidence>
<comment type="subcellular location">
    <subcellularLocation>
        <location evidence="1 8">Membrane</location>
        <topology evidence="1 8">Multi-pass membrane protein</topology>
    </subcellularLocation>
</comment>
<feature type="transmembrane region" description="Helical" evidence="8">
    <location>
        <begin position="359"/>
        <end position="376"/>
    </location>
</feature>
<dbReference type="GO" id="GO:0005783">
    <property type="term" value="C:endoplasmic reticulum"/>
    <property type="evidence" value="ECO:0007669"/>
    <property type="project" value="TreeGrafter"/>
</dbReference>
<gene>
    <name evidence="10" type="ORF">VNO78_03400</name>
</gene>
<dbReference type="InterPro" id="IPR004776">
    <property type="entry name" value="Mem_transp_PIN-like"/>
</dbReference>
<evidence type="ECO:0000256" key="8">
    <source>
        <dbReference type="RuleBase" id="RU362108"/>
    </source>
</evidence>
<organism evidence="10 11">
    <name type="scientific">Psophocarpus tetragonolobus</name>
    <name type="common">Winged bean</name>
    <name type="synonym">Dolichos tetragonolobus</name>
    <dbReference type="NCBI Taxonomy" id="3891"/>
    <lineage>
        <taxon>Eukaryota</taxon>
        <taxon>Viridiplantae</taxon>
        <taxon>Streptophyta</taxon>
        <taxon>Embryophyta</taxon>
        <taxon>Tracheophyta</taxon>
        <taxon>Spermatophyta</taxon>
        <taxon>Magnoliopsida</taxon>
        <taxon>eudicotyledons</taxon>
        <taxon>Gunneridae</taxon>
        <taxon>Pentapetalae</taxon>
        <taxon>rosids</taxon>
        <taxon>fabids</taxon>
        <taxon>Fabales</taxon>
        <taxon>Fabaceae</taxon>
        <taxon>Papilionoideae</taxon>
        <taxon>50 kb inversion clade</taxon>
        <taxon>NPAAA clade</taxon>
        <taxon>indigoferoid/millettioid clade</taxon>
        <taxon>Phaseoleae</taxon>
        <taxon>Psophocarpus</taxon>
    </lineage>
</organism>
<dbReference type="EMBL" id="JAYMYS010000001">
    <property type="protein sequence ID" value="KAK7411955.1"/>
    <property type="molecule type" value="Genomic_DNA"/>
</dbReference>
<dbReference type="GO" id="GO:0010329">
    <property type="term" value="F:auxin efflux transmembrane transporter activity"/>
    <property type="evidence" value="ECO:0007669"/>
    <property type="project" value="TreeGrafter"/>
</dbReference>
<dbReference type="GO" id="GO:0005886">
    <property type="term" value="C:plasma membrane"/>
    <property type="evidence" value="ECO:0007669"/>
    <property type="project" value="TreeGrafter"/>
</dbReference>